<reference evidence="3" key="1">
    <citation type="journal article" date="2019" name="Int. J. Syst. Evol. Microbiol.">
        <title>The Global Catalogue of Microorganisms (GCM) 10K type strain sequencing project: providing services to taxonomists for standard genome sequencing and annotation.</title>
        <authorList>
            <consortium name="The Broad Institute Genomics Platform"/>
            <consortium name="The Broad Institute Genome Sequencing Center for Infectious Disease"/>
            <person name="Wu L."/>
            <person name="Ma J."/>
        </authorList>
    </citation>
    <scope>NUCLEOTIDE SEQUENCE [LARGE SCALE GENOMIC DNA]</scope>
    <source>
        <strain evidence="3">CGMCC 4.7643</strain>
    </source>
</reference>
<evidence type="ECO:0000313" key="3">
    <source>
        <dbReference type="Proteomes" id="UP001597419"/>
    </source>
</evidence>
<evidence type="ECO:0000313" key="2">
    <source>
        <dbReference type="EMBL" id="MFD2464183.1"/>
    </source>
</evidence>
<feature type="region of interest" description="Disordered" evidence="1">
    <location>
        <begin position="90"/>
        <end position="112"/>
    </location>
</feature>
<organism evidence="2 3">
    <name type="scientific">Amycolatopsis samaneae</name>
    <dbReference type="NCBI Taxonomy" id="664691"/>
    <lineage>
        <taxon>Bacteria</taxon>
        <taxon>Bacillati</taxon>
        <taxon>Actinomycetota</taxon>
        <taxon>Actinomycetes</taxon>
        <taxon>Pseudonocardiales</taxon>
        <taxon>Pseudonocardiaceae</taxon>
        <taxon>Amycolatopsis</taxon>
    </lineage>
</organism>
<dbReference type="RefSeq" id="WP_345407765.1">
    <property type="nucleotide sequence ID" value="NZ_BAABHG010000023.1"/>
</dbReference>
<feature type="compositionally biased region" description="Basic residues" evidence="1">
    <location>
        <begin position="102"/>
        <end position="112"/>
    </location>
</feature>
<evidence type="ECO:0000256" key="1">
    <source>
        <dbReference type="SAM" id="MobiDB-lite"/>
    </source>
</evidence>
<protein>
    <recommendedName>
        <fullName evidence="4">DUF222 domain-containing protein</fullName>
    </recommendedName>
</protein>
<gene>
    <name evidence="2" type="ORF">ACFSYJ_36585</name>
</gene>
<sequence>MDEVLTSTLQDAVLGRLDDLDTIASDGDERSKAALADSEIIRLTGAWRELLAEHRPDERGRCRACASTPPRRRLRCTVWAAAYRHLIGDPAERRGTASAGRHCLRKPRPATT</sequence>
<comment type="caution">
    <text evidence="2">The sequence shown here is derived from an EMBL/GenBank/DDBJ whole genome shotgun (WGS) entry which is preliminary data.</text>
</comment>
<dbReference type="Proteomes" id="UP001597419">
    <property type="component" value="Unassembled WGS sequence"/>
</dbReference>
<keyword evidence="3" id="KW-1185">Reference proteome</keyword>
<proteinExistence type="predicted"/>
<name>A0ABW5GTP7_9PSEU</name>
<accession>A0ABW5GTP7</accession>
<dbReference type="EMBL" id="JBHUKU010000024">
    <property type="protein sequence ID" value="MFD2464183.1"/>
    <property type="molecule type" value="Genomic_DNA"/>
</dbReference>
<evidence type="ECO:0008006" key="4">
    <source>
        <dbReference type="Google" id="ProtNLM"/>
    </source>
</evidence>